<dbReference type="AlphaFoldDB" id="A0A7W7S0J2"/>
<keyword evidence="2" id="KW-1185">Reference proteome</keyword>
<dbReference type="Proteomes" id="UP000534286">
    <property type="component" value="Unassembled WGS sequence"/>
</dbReference>
<sequence>MAVQKWLRLKVRPPLAIATAREALPTEPGLPAIPFDLQCRLPAHLRHNAPTDRRWATSQPERHLVRHARIADGTKQADDFGWLIPPVWRITTFWRGNSKVRPATRAAGRKQEPLKHLQLEAPLVLGLRFPILPARYEQPVRPSHPHSPEI</sequence>
<dbReference type="EMBL" id="JACHJU010000002">
    <property type="protein sequence ID" value="MBB4941679.1"/>
    <property type="molecule type" value="Genomic_DNA"/>
</dbReference>
<evidence type="ECO:0000313" key="1">
    <source>
        <dbReference type="EMBL" id="MBB4941679.1"/>
    </source>
</evidence>
<evidence type="ECO:0000313" key="2">
    <source>
        <dbReference type="Proteomes" id="UP000534286"/>
    </source>
</evidence>
<organism evidence="1 2">
    <name type="scientific">Streptosporangium album</name>
    <dbReference type="NCBI Taxonomy" id="47479"/>
    <lineage>
        <taxon>Bacteria</taxon>
        <taxon>Bacillati</taxon>
        <taxon>Actinomycetota</taxon>
        <taxon>Actinomycetes</taxon>
        <taxon>Streptosporangiales</taxon>
        <taxon>Streptosporangiaceae</taxon>
        <taxon>Streptosporangium</taxon>
    </lineage>
</organism>
<reference evidence="1 2" key="1">
    <citation type="submission" date="2020-08" db="EMBL/GenBank/DDBJ databases">
        <title>Sequencing the genomes of 1000 actinobacteria strains.</title>
        <authorList>
            <person name="Klenk H.-P."/>
        </authorList>
    </citation>
    <scope>NUCLEOTIDE SEQUENCE [LARGE SCALE GENOMIC DNA]</scope>
    <source>
        <strain evidence="1 2">DSM 43023</strain>
    </source>
</reference>
<proteinExistence type="predicted"/>
<accession>A0A7W7S0J2</accession>
<comment type="caution">
    <text evidence="1">The sequence shown here is derived from an EMBL/GenBank/DDBJ whole genome shotgun (WGS) entry which is preliminary data.</text>
</comment>
<name>A0A7W7S0J2_9ACTN</name>
<protein>
    <submittedName>
        <fullName evidence="1">Uncharacterized protein</fullName>
    </submittedName>
</protein>
<gene>
    <name evidence="1" type="ORF">FHR32_006056</name>
</gene>